<evidence type="ECO:0000256" key="1">
    <source>
        <dbReference type="SAM" id="MobiDB-lite"/>
    </source>
</evidence>
<protein>
    <submittedName>
        <fullName evidence="2">Uncharacterized protein</fullName>
    </submittedName>
</protein>
<dbReference type="EMBL" id="CADCXU010002009">
    <property type="protein sequence ID" value="CAA9994588.1"/>
    <property type="molecule type" value="Genomic_DNA"/>
</dbReference>
<sequence>VRVRSAGLLLFYTERHGHRDRPLLGHNSPLQIRDTHDQKSCKKVTLPRFLLRRYHEHNSDLLEQLGRGRRMRAWPGPSKVLHDGSGPPGIPNHMGCDDSHLYAYLARGRHPGRETQKEQRIRQLQAIVPGRAFGYGLFHRLLASIPRRNERPSRRLQGPYLADSLQSGAQPRSQQFGSQSAHLRMEKRRIQRNRARPVEMPRQKTIRERRHCRRQRNAERLPLLEAHVVVDVDYLHTKIEDILFFTSKTTKKSKLRYRYS</sequence>
<dbReference type="AlphaFoldDB" id="A0A6H5FY34"/>
<evidence type="ECO:0000313" key="3">
    <source>
        <dbReference type="Proteomes" id="UP000479000"/>
    </source>
</evidence>
<feature type="compositionally biased region" description="Basic residues" evidence="1">
    <location>
        <begin position="185"/>
        <end position="195"/>
    </location>
</feature>
<feature type="compositionally biased region" description="Polar residues" evidence="1">
    <location>
        <begin position="164"/>
        <end position="181"/>
    </location>
</feature>
<feature type="non-terminal residue" evidence="2">
    <location>
        <position position="1"/>
    </location>
</feature>
<gene>
    <name evidence="2" type="ORF">NTEN_LOCUS1404</name>
</gene>
<keyword evidence="3" id="KW-1185">Reference proteome</keyword>
<accession>A0A6H5FY34</accession>
<dbReference type="Proteomes" id="UP000479000">
    <property type="component" value="Unassembled WGS sequence"/>
</dbReference>
<feature type="region of interest" description="Disordered" evidence="1">
    <location>
        <begin position="164"/>
        <end position="201"/>
    </location>
</feature>
<organism evidence="2 3">
    <name type="scientific">Nesidiocoris tenuis</name>
    <dbReference type="NCBI Taxonomy" id="355587"/>
    <lineage>
        <taxon>Eukaryota</taxon>
        <taxon>Metazoa</taxon>
        <taxon>Ecdysozoa</taxon>
        <taxon>Arthropoda</taxon>
        <taxon>Hexapoda</taxon>
        <taxon>Insecta</taxon>
        <taxon>Pterygota</taxon>
        <taxon>Neoptera</taxon>
        <taxon>Paraneoptera</taxon>
        <taxon>Hemiptera</taxon>
        <taxon>Heteroptera</taxon>
        <taxon>Panheteroptera</taxon>
        <taxon>Cimicomorpha</taxon>
        <taxon>Miridae</taxon>
        <taxon>Dicyphina</taxon>
        <taxon>Nesidiocoris</taxon>
    </lineage>
</organism>
<evidence type="ECO:0000313" key="2">
    <source>
        <dbReference type="EMBL" id="CAA9994588.1"/>
    </source>
</evidence>
<proteinExistence type="predicted"/>
<reference evidence="2 3" key="1">
    <citation type="submission" date="2020-02" db="EMBL/GenBank/DDBJ databases">
        <authorList>
            <person name="Ferguson B K."/>
        </authorList>
    </citation>
    <scope>NUCLEOTIDE SEQUENCE [LARGE SCALE GENOMIC DNA]</scope>
</reference>
<name>A0A6H5FY34_9HEMI</name>